<evidence type="ECO:0000313" key="1">
    <source>
        <dbReference type="EMBL" id="KYC60492.1"/>
    </source>
</evidence>
<evidence type="ECO:0000313" key="3">
    <source>
        <dbReference type="Proteomes" id="UP000075288"/>
    </source>
</evidence>
<dbReference type="Proteomes" id="UP000075304">
    <property type="component" value="Unassembled WGS sequence"/>
</dbReference>
<name>A0A150JTD0_HEYCO</name>
<dbReference type="Proteomes" id="UP000075288">
    <property type="component" value="Unassembled WGS sequence"/>
</dbReference>
<reference evidence="3 4" key="1">
    <citation type="submission" date="2016-01" db="EMBL/GenBank/DDBJ databases">
        <title>Genome Sequences of Twelve Sporeforming Bacillus Species Isolated from Foods.</title>
        <authorList>
            <person name="Berendsen E.M."/>
            <person name="Wells-Bennik M.H."/>
            <person name="Krawcyk A.O."/>
            <person name="De Jong A."/>
            <person name="Holsappel S."/>
            <person name="Eijlander R.T."/>
            <person name="Kuipers O.P."/>
        </authorList>
    </citation>
    <scope>NUCLEOTIDE SEQUENCE [LARGE SCALE GENOMIC DNA]</scope>
    <source>
        <strain evidence="2 3">B4098</strain>
        <strain evidence="1 4">B4099</strain>
    </source>
</reference>
<gene>
    <name evidence="2" type="ORF">B4098_1959</name>
    <name evidence="1" type="ORF">B4099_2246</name>
</gene>
<proteinExistence type="predicted"/>
<organism evidence="1 4">
    <name type="scientific">Heyndrickxia coagulans</name>
    <name type="common">Weizmannia coagulans</name>
    <dbReference type="NCBI Taxonomy" id="1398"/>
    <lineage>
        <taxon>Bacteria</taxon>
        <taxon>Bacillati</taxon>
        <taxon>Bacillota</taxon>
        <taxon>Bacilli</taxon>
        <taxon>Bacillales</taxon>
        <taxon>Bacillaceae</taxon>
        <taxon>Heyndrickxia</taxon>
    </lineage>
</organism>
<evidence type="ECO:0000313" key="4">
    <source>
        <dbReference type="Proteomes" id="UP000075304"/>
    </source>
</evidence>
<evidence type="ECO:0000313" key="2">
    <source>
        <dbReference type="EMBL" id="KYC61404.1"/>
    </source>
</evidence>
<dbReference type="EMBL" id="LQYG01000069">
    <property type="protein sequence ID" value="KYC61404.1"/>
    <property type="molecule type" value="Genomic_DNA"/>
</dbReference>
<accession>A0A150JTD0</accession>
<protein>
    <submittedName>
        <fullName evidence="1">Uncharacterized protein</fullName>
    </submittedName>
</protein>
<comment type="caution">
    <text evidence="1">The sequence shown here is derived from an EMBL/GenBank/DDBJ whole genome shotgun (WGS) entry which is preliminary data.</text>
</comment>
<dbReference type="EMBL" id="LQYI01000168">
    <property type="protein sequence ID" value="KYC60492.1"/>
    <property type="molecule type" value="Genomic_DNA"/>
</dbReference>
<dbReference type="AlphaFoldDB" id="A0A150JTD0"/>
<sequence>MIFATLSLFQKAAMHPAPYHPGMRHFPRLPEARFTETRLSLVAEPIRIARRSAGLSLEPVQPVIK</sequence>